<feature type="compositionally biased region" description="Low complexity" evidence="2">
    <location>
        <begin position="786"/>
        <end position="795"/>
    </location>
</feature>
<feature type="domain" description="VPS9" evidence="3">
    <location>
        <begin position="538"/>
        <end position="666"/>
    </location>
</feature>
<dbReference type="InterPro" id="IPR002110">
    <property type="entry name" value="Ankyrin_rpt"/>
</dbReference>
<dbReference type="PANTHER" id="PTHR24133">
    <property type="entry name" value="ANKYRIN DOMAIN-CONTAINING"/>
    <property type="match status" value="1"/>
</dbReference>
<dbReference type="InterPro" id="IPR003123">
    <property type="entry name" value="VPS9"/>
</dbReference>
<feature type="region of interest" description="Disordered" evidence="2">
    <location>
        <begin position="1"/>
        <end position="30"/>
    </location>
</feature>
<feature type="region of interest" description="Disordered" evidence="2">
    <location>
        <begin position="58"/>
        <end position="78"/>
    </location>
</feature>
<evidence type="ECO:0000259" key="3">
    <source>
        <dbReference type="PROSITE" id="PS51205"/>
    </source>
</evidence>
<feature type="repeat" description="ANK" evidence="1">
    <location>
        <begin position="222"/>
        <end position="254"/>
    </location>
</feature>
<dbReference type="Gene3D" id="1.20.1050.80">
    <property type="entry name" value="VPS9 domain"/>
    <property type="match status" value="1"/>
</dbReference>
<dbReference type="FunCoup" id="A0A152A1E3">
    <property type="interactions" value="371"/>
</dbReference>
<dbReference type="PANTHER" id="PTHR24133:SF40">
    <property type="entry name" value="ANKYRIN REPEAT DOMAIN 44"/>
    <property type="match status" value="1"/>
</dbReference>
<proteinExistence type="predicted"/>
<keyword evidence="1" id="KW-0040">ANK repeat</keyword>
<evidence type="ECO:0000256" key="2">
    <source>
        <dbReference type="SAM" id="MobiDB-lite"/>
    </source>
</evidence>
<dbReference type="PROSITE" id="PS50088">
    <property type="entry name" value="ANK_REPEAT"/>
    <property type="match status" value="1"/>
</dbReference>
<organism evidence="4 5">
    <name type="scientific">Tieghemostelium lacteum</name>
    <name type="common">Slime mold</name>
    <name type="synonym">Dictyostelium lacteum</name>
    <dbReference type="NCBI Taxonomy" id="361077"/>
    <lineage>
        <taxon>Eukaryota</taxon>
        <taxon>Amoebozoa</taxon>
        <taxon>Evosea</taxon>
        <taxon>Eumycetozoa</taxon>
        <taxon>Dictyostelia</taxon>
        <taxon>Dictyosteliales</taxon>
        <taxon>Raperosteliaceae</taxon>
        <taxon>Tieghemostelium</taxon>
    </lineage>
</organism>
<dbReference type="STRING" id="361077.A0A152A1E3"/>
<dbReference type="EMBL" id="LODT01000020">
    <property type="protein sequence ID" value="KYQ99936.1"/>
    <property type="molecule type" value="Genomic_DNA"/>
</dbReference>
<comment type="caution">
    <text evidence="4">The sequence shown here is derived from an EMBL/GenBank/DDBJ whole genome shotgun (WGS) entry which is preliminary data.</text>
</comment>
<keyword evidence="5" id="KW-1185">Reference proteome</keyword>
<dbReference type="Gene3D" id="1.25.40.20">
    <property type="entry name" value="Ankyrin repeat-containing domain"/>
    <property type="match status" value="2"/>
</dbReference>
<accession>A0A152A1E3</accession>
<feature type="region of interest" description="Disordered" evidence="2">
    <location>
        <begin position="774"/>
        <end position="795"/>
    </location>
</feature>
<gene>
    <name evidence="4" type="ORF">DLAC_03902</name>
</gene>
<name>A0A152A1E3_TIELA</name>
<dbReference type="SUPFAM" id="SSF48403">
    <property type="entry name" value="Ankyrin repeat"/>
    <property type="match status" value="1"/>
</dbReference>
<dbReference type="SUPFAM" id="SSF109993">
    <property type="entry name" value="VPS9 domain"/>
    <property type="match status" value="1"/>
</dbReference>
<dbReference type="Pfam" id="PF02204">
    <property type="entry name" value="VPS9"/>
    <property type="match status" value="1"/>
</dbReference>
<dbReference type="InterPro" id="IPR037191">
    <property type="entry name" value="VPS9_dom_sf"/>
</dbReference>
<dbReference type="InterPro" id="IPR052391">
    <property type="entry name" value="E3_Ligase-Neurotoxin"/>
</dbReference>
<sequence length="840" mass="94931">MMENKVTNNSSSNSNLSPELTSQGSPELNGLLFEDDFSETSSTSSLHDNITASTVTTTTNTSTLTTMPPPTVQTASNSVLSNQPNVSLTTFTTSIAVPMHTSLLKPNSILNSKSYSSGSLGGSGSGIPTVSELMAQGSGGERKFDKQVTEEEKLENMLTSIRSGNMTYFNNSLKSKPIIPLTYVLAHKNTFLHRACESLKMTSITLILEKTKNLLVNTQNDKLKTPLYIACELGFFKAASALIDNGASAMISNKNKWNSLHKLSSLELKKVLTTATNDSLIGYSAESHLELIQKIMASTQNPQSVVAKKTNRNQTALHLSLIANNVNASRYLLTISTAQSLNIKDDNGNTPLHLVAYKNSSKMLPIGEQMLKILADNLNGENFRNFIDEVNNLMATPLQLSMKMNNIQLNRLIVKYRSKAESKILEEFFEDLIKLQLLNNDACKLSLESITYLSETFRATQFGRLFRRIVIIIKQHYVINMSHQNASVLLQRAKETIKRFFDWMDNNISEQEFVKFYKEMLFSQVYDTIIHLYQETNKSKDLFFQQRVEMFKNIEHSEIDITEQSWLQNIDLFPRALEIMNSLFSKRTPSEKINTLNEATSQISRTDANDLTPMFMYLLIRSKIDHIQSEFQFMDDFKETPEQEQYLVLLQGSLDYLETLNFTLRNAQNQIMSLSGLVERTTDNILSLMDEFSQSRDLSGSGADRVEDIDEGIRIFDEITLIEMLLSKLSNRVNDQPLFLPLKWSEPILKAYHFKAIIERLGISLDLDEATLMKTPPPEPFDQTKSPSSNPNNINNPGYICQKKGAICIILDHPYPQMVYQIIESEIRKIIISKIAEKVK</sequence>
<dbReference type="Pfam" id="PF12796">
    <property type="entry name" value="Ank_2"/>
    <property type="match status" value="1"/>
</dbReference>
<protein>
    <recommendedName>
        <fullName evidence="3">VPS9 domain-containing protein</fullName>
    </recommendedName>
</protein>
<dbReference type="InParanoid" id="A0A152A1E3"/>
<dbReference type="PROSITE" id="PS51205">
    <property type="entry name" value="VPS9"/>
    <property type="match status" value="1"/>
</dbReference>
<dbReference type="InterPro" id="IPR036770">
    <property type="entry name" value="Ankyrin_rpt-contain_sf"/>
</dbReference>
<dbReference type="OrthoDB" id="1163311at2759"/>
<evidence type="ECO:0000313" key="5">
    <source>
        <dbReference type="Proteomes" id="UP000076078"/>
    </source>
</evidence>
<feature type="compositionally biased region" description="Polar residues" evidence="2">
    <location>
        <begin position="16"/>
        <end position="26"/>
    </location>
</feature>
<dbReference type="OMA" id="YPQMVYQ"/>
<evidence type="ECO:0000256" key="1">
    <source>
        <dbReference type="PROSITE-ProRule" id="PRU00023"/>
    </source>
</evidence>
<evidence type="ECO:0000313" key="4">
    <source>
        <dbReference type="EMBL" id="KYQ99936.1"/>
    </source>
</evidence>
<dbReference type="AlphaFoldDB" id="A0A152A1E3"/>
<reference evidence="4 5" key="1">
    <citation type="submission" date="2015-12" db="EMBL/GenBank/DDBJ databases">
        <title>Dictyostelia acquired genes for synthesis and detection of signals that induce cell-type specialization by lateral gene transfer from prokaryotes.</title>
        <authorList>
            <person name="Gloeckner G."/>
            <person name="Schaap P."/>
        </authorList>
    </citation>
    <scope>NUCLEOTIDE SEQUENCE [LARGE SCALE GENOMIC DNA]</scope>
    <source>
        <strain evidence="4 5">TK</strain>
    </source>
</reference>
<dbReference type="Proteomes" id="UP000076078">
    <property type="component" value="Unassembled WGS sequence"/>
</dbReference>
<dbReference type="SMART" id="SM00248">
    <property type="entry name" value="ANK"/>
    <property type="match status" value="4"/>
</dbReference>